<organism evidence="10 11">
    <name type="scientific">Tunturiibacter lichenicola</name>
    <dbReference type="NCBI Taxonomy" id="2051959"/>
    <lineage>
        <taxon>Bacteria</taxon>
        <taxon>Pseudomonadati</taxon>
        <taxon>Acidobacteriota</taxon>
        <taxon>Terriglobia</taxon>
        <taxon>Terriglobales</taxon>
        <taxon>Acidobacteriaceae</taxon>
        <taxon>Tunturiibacter</taxon>
    </lineage>
</organism>
<keyword evidence="2" id="KW-0813">Transport</keyword>
<keyword evidence="7 9" id="KW-0472">Membrane</keyword>
<keyword evidence="5 9" id="KW-1133">Transmembrane helix</keyword>
<dbReference type="GO" id="GO:0005886">
    <property type="term" value="C:plasma membrane"/>
    <property type="evidence" value="ECO:0007669"/>
    <property type="project" value="UniProtKB-SubCell"/>
</dbReference>
<evidence type="ECO:0000313" key="10">
    <source>
        <dbReference type="EMBL" id="NYF50685.1"/>
    </source>
</evidence>
<comment type="subcellular location">
    <subcellularLocation>
        <location evidence="1">Cell membrane</location>
        <topology evidence="1">Multi-pass membrane protein</topology>
    </subcellularLocation>
</comment>
<sequence>MIVPRGRQLAAMLKYVGLPLLLLVLYDLAVVAAYKLMHWNWIALPHIPLALFGSSIGIIVAFRNQSAYARWWEGRILWGAIVNNSRSWARQVTTSMLSLKSGDAAELKETQRRMVYLQIAFVHALRQHLRKLEPWAELAPLLDEHELEALRVEKNVPLAIQQLMGKLLLECQTREWVDALQWRAMDESLNDLADAQGGAERIKNTPMPKQYDYFPQLFVQIYCVLLPLALVTSMGWFTPLGSTLVGFIFLALDKIGQDLEDPFENTIFDVPMTSISTAIEINLRQLLGETTLPAATTPIDGVLW</sequence>
<dbReference type="GO" id="GO:0005254">
    <property type="term" value="F:chloride channel activity"/>
    <property type="evidence" value="ECO:0007669"/>
    <property type="project" value="InterPro"/>
</dbReference>
<feature type="transmembrane region" description="Helical" evidence="9">
    <location>
        <begin position="40"/>
        <end position="62"/>
    </location>
</feature>
<evidence type="ECO:0000256" key="4">
    <source>
        <dbReference type="ARBA" id="ARBA00022692"/>
    </source>
</evidence>
<evidence type="ECO:0000256" key="1">
    <source>
        <dbReference type="ARBA" id="ARBA00004651"/>
    </source>
</evidence>
<keyword evidence="6" id="KW-0406">Ion transport</keyword>
<dbReference type="EMBL" id="JACCCV010000001">
    <property type="protein sequence ID" value="NYF50685.1"/>
    <property type="molecule type" value="Genomic_DNA"/>
</dbReference>
<proteinExistence type="inferred from homology"/>
<dbReference type="Pfam" id="PF25539">
    <property type="entry name" value="Bestrophin_2"/>
    <property type="match status" value="1"/>
</dbReference>
<reference evidence="10 11" key="1">
    <citation type="submission" date="2020-07" db="EMBL/GenBank/DDBJ databases">
        <title>Genomic Encyclopedia of Type Strains, Phase IV (KMG-V): Genome sequencing to study the core and pangenomes of soil and plant-associated prokaryotes.</title>
        <authorList>
            <person name="Whitman W."/>
        </authorList>
    </citation>
    <scope>NUCLEOTIDE SEQUENCE [LARGE SCALE GENOMIC DNA]</scope>
    <source>
        <strain evidence="10 11">M8UP30</strain>
    </source>
</reference>
<dbReference type="AlphaFoldDB" id="A0A7Y9T8Q6"/>
<keyword evidence="3" id="KW-1003">Cell membrane</keyword>
<feature type="transmembrane region" description="Helical" evidence="9">
    <location>
        <begin position="12"/>
        <end position="34"/>
    </location>
</feature>
<feature type="transmembrane region" description="Helical" evidence="9">
    <location>
        <begin position="211"/>
        <end position="230"/>
    </location>
</feature>
<evidence type="ECO:0000256" key="7">
    <source>
        <dbReference type="ARBA" id="ARBA00023136"/>
    </source>
</evidence>
<evidence type="ECO:0000256" key="8">
    <source>
        <dbReference type="ARBA" id="ARBA00034708"/>
    </source>
</evidence>
<keyword evidence="4 9" id="KW-0812">Transmembrane</keyword>
<comment type="similarity">
    <text evidence="8">Belongs to the anion channel-forming bestrophin (TC 1.A.46) family.</text>
</comment>
<dbReference type="PANTHER" id="PTHR33281">
    <property type="entry name" value="UPF0187 PROTEIN YNEE"/>
    <property type="match status" value="1"/>
</dbReference>
<accession>A0A7Y9T8Q6</accession>
<protein>
    <submittedName>
        <fullName evidence="10">Putative membrane protein</fullName>
    </submittedName>
</protein>
<gene>
    <name evidence="10" type="ORF">HDF12_001050</name>
</gene>
<evidence type="ECO:0000256" key="3">
    <source>
        <dbReference type="ARBA" id="ARBA00022475"/>
    </source>
</evidence>
<evidence type="ECO:0000256" key="6">
    <source>
        <dbReference type="ARBA" id="ARBA00023065"/>
    </source>
</evidence>
<evidence type="ECO:0000256" key="9">
    <source>
        <dbReference type="SAM" id="Phobius"/>
    </source>
</evidence>
<evidence type="ECO:0000256" key="5">
    <source>
        <dbReference type="ARBA" id="ARBA00022989"/>
    </source>
</evidence>
<name>A0A7Y9T8Q6_9BACT</name>
<evidence type="ECO:0000256" key="2">
    <source>
        <dbReference type="ARBA" id="ARBA00022448"/>
    </source>
</evidence>
<dbReference type="Proteomes" id="UP000534186">
    <property type="component" value="Unassembled WGS sequence"/>
</dbReference>
<comment type="caution">
    <text evidence="10">The sequence shown here is derived from an EMBL/GenBank/DDBJ whole genome shotgun (WGS) entry which is preliminary data.</text>
</comment>
<dbReference type="PANTHER" id="PTHR33281:SF19">
    <property type="entry name" value="VOLTAGE-DEPENDENT ANION CHANNEL-FORMING PROTEIN YNEE"/>
    <property type="match status" value="1"/>
</dbReference>
<dbReference type="InterPro" id="IPR044669">
    <property type="entry name" value="YneE/VCCN1/2-like"/>
</dbReference>
<evidence type="ECO:0000313" key="11">
    <source>
        <dbReference type="Proteomes" id="UP000534186"/>
    </source>
</evidence>